<dbReference type="InterPro" id="IPR036420">
    <property type="entry name" value="BRCT_dom_sf"/>
</dbReference>
<dbReference type="PANTHER" id="PTHR30231:SF42">
    <property type="entry name" value="EXONUCLEASE"/>
    <property type="match status" value="1"/>
</dbReference>
<dbReference type="InterPro" id="IPR001357">
    <property type="entry name" value="BRCT_dom"/>
</dbReference>
<dbReference type="InterPro" id="IPR013520">
    <property type="entry name" value="Ribonucl_H"/>
</dbReference>
<dbReference type="SUPFAM" id="SSF52113">
    <property type="entry name" value="BRCT domain"/>
    <property type="match status" value="1"/>
</dbReference>
<dbReference type="SMART" id="SM00479">
    <property type="entry name" value="EXOIII"/>
    <property type="match status" value="1"/>
</dbReference>
<dbReference type="InterPro" id="IPR012337">
    <property type="entry name" value="RNaseH-like_sf"/>
</dbReference>
<dbReference type="EMBL" id="BK014874">
    <property type="protein sequence ID" value="DAD79827.1"/>
    <property type="molecule type" value="Genomic_DNA"/>
</dbReference>
<dbReference type="SUPFAM" id="SSF53098">
    <property type="entry name" value="Ribonuclease H-like"/>
    <property type="match status" value="1"/>
</dbReference>
<sequence length="313" mass="35803">MKNINFVAIDFETANFEDNAPVKIGIAVVKGGKIIDSFCKWINPETEFDWYMVNVLHFNPTDFIDKPTFPDVWKEVEPILSSAEFIVAHGASLDYKVLKNTLERYHLPFPRLDKLLCSMVIARKVFTFSPSFGLPWLAKQFDFDWYGWEAANNAKVCALILLKELHEAQIADLETLCLEKNVTIGALLENGTYVKCLSKRIWKSRPSTIVKCKEIIPDESKFEEEHLLFGHTVVFTGKLSRLTRNEARQMVADIGAIPQDSVTKETEFLVVGQQDYRVVGEDGMSIKQEKAIKYKSQGIDIEIMSENEFMELF</sequence>
<protein>
    <submittedName>
        <fullName evidence="2">DNA polymerase III subunit epsilon</fullName>
    </submittedName>
</protein>
<dbReference type="PANTHER" id="PTHR30231">
    <property type="entry name" value="DNA POLYMERASE III SUBUNIT EPSILON"/>
    <property type="match status" value="1"/>
</dbReference>
<dbReference type="InterPro" id="IPR036397">
    <property type="entry name" value="RNaseH_sf"/>
</dbReference>
<dbReference type="Pfam" id="PF00533">
    <property type="entry name" value="BRCT"/>
    <property type="match status" value="1"/>
</dbReference>
<dbReference type="GO" id="GO:0003676">
    <property type="term" value="F:nucleic acid binding"/>
    <property type="evidence" value="ECO:0007669"/>
    <property type="project" value="InterPro"/>
</dbReference>
<evidence type="ECO:0000313" key="2">
    <source>
        <dbReference type="EMBL" id="DAD79827.1"/>
    </source>
</evidence>
<feature type="domain" description="BRCT" evidence="1">
    <location>
        <begin position="223"/>
        <end position="313"/>
    </location>
</feature>
<organism evidence="2">
    <name type="scientific">Siphoviridae sp. cthrG7</name>
    <dbReference type="NCBI Taxonomy" id="2826428"/>
    <lineage>
        <taxon>Viruses</taxon>
        <taxon>Duplodnaviria</taxon>
        <taxon>Heunggongvirae</taxon>
        <taxon>Uroviricota</taxon>
        <taxon>Caudoviricetes</taxon>
    </lineage>
</organism>
<accession>A0A8S5MD13</accession>
<name>A0A8S5MD13_9CAUD</name>
<proteinExistence type="predicted"/>
<dbReference type="PROSITE" id="PS50172">
    <property type="entry name" value="BRCT"/>
    <property type="match status" value="1"/>
</dbReference>
<dbReference type="Gene3D" id="3.30.420.10">
    <property type="entry name" value="Ribonuclease H-like superfamily/Ribonuclease H"/>
    <property type="match status" value="1"/>
</dbReference>
<dbReference type="CDD" id="cd17748">
    <property type="entry name" value="BRCT_DNA_ligase_like"/>
    <property type="match status" value="1"/>
</dbReference>
<dbReference type="GO" id="GO:0008408">
    <property type="term" value="F:3'-5' exonuclease activity"/>
    <property type="evidence" value="ECO:0007669"/>
    <property type="project" value="TreeGrafter"/>
</dbReference>
<reference evidence="2" key="1">
    <citation type="journal article" date="2021" name="Proc. Natl. Acad. Sci. U.S.A.">
        <title>A Catalog of Tens of Thousands of Viruses from Human Metagenomes Reveals Hidden Associations with Chronic Diseases.</title>
        <authorList>
            <person name="Tisza M.J."/>
            <person name="Buck C.B."/>
        </authorList>
    </citation>
    <scope>NUCLEOTIDE SEQUENCE</scope>
    <source>
        <strain evidence="2">CthrG7</strain>
    </source>
</reference>
<dbReference type="Pfam" id="PF00929">
    <property type="entry name" value="RNase_T"/>
    <property type="match status" value="1"/>
</dbReference>
<dbReference type="Gene3D" id="3.40.50.10190">
    <property type="entry name" value="BRCT domain"/>
    <property type="match status" value="1"/>
</dbReference>
<evidence type="ECO:0000259" key="1">
    <source>
        <dbReference type="PROSITE" id="PS50172"/>
    </source>
</evidence>